<keyword evidence="5" id="KW-0378">Hydrolase</keyword>
<dbReference type="PANTHER" id="PTHR33794">
    <property type="entry name" value="BACILLOLYSIN"/>
    <property type="match status" value="1"/>
</dbReference>
<dbReference type="RefSeq" id="WP_189650071.1">
    <property type="nucleotide sequence ID" value="NZ_BMRC01000012.1"/>
</dbReference>
<name>A0ABV5IAJ5_9ACTN</name>
<dbReference type="InterPro" id="IPR003610">
    <property type="entry name" value="CBM5/12"/>
</dbReference>
<dbReference type="Pfam" id="PF02839">
    <property type="entry name" value="CBM_5_12"/>
    <property type="match status" value="1"/>
</dbReference>
<dbReference type="SUPFAM" id="SSF55486">
    <property type="entry name" value="Metalloproteases ('zincins'), catalytic domain"/>
    <property type="match status" value="1"/>
</dbReference>
<dbReference type="InterPro" id="IPR023612">
    <property type="entry name" value="Peptidase_M4"/>
</dbReference>
<evidence type="ECO:0000256" key="1">
    <source>
        <dbReference type="ARBA" id="ARBA00009388"/>
    </source>
</evidence>
<dbReference type="Pfam" id="PF02868">
    <property type="entry name" value="Peptidase_M4_C"/>
    <property type="match status" value="1"/>
</dbReference>
<dbReference type="EMBL" id="JBHMEI010000004">
    <property type="protein sequence ID" value="MFB9201352.1"/>
    <property type="molecule type" value="Genomic_DNA"/>
</dbReference>
<evidence type="ECO:0000256" key="3">
    <source>
        <dbReference type="ARBA" id="ARBA00022723"/>
    </source>
</evidence>
<evidence type="ECO:0000256" key="9">
    <source>
        <dbReference type="SAM" id="SignalP"/>
    </source>
</evidence>
<protein>
    <submittedName>
        <fullName evidence="11">M4 family metallopeptidase</fullName>
    </submittedName>
</protein>
<organism evidence="11 12">
    <name type="scientific">Nonomuraea spiralis</name>
    <dbReference type="NCBI Taxonomy" id="46182"/>
    <lineage>
        <taxon>Bacteria</taxon>
        <taxon>Bacillati</taxon>
        <taxon>Actinomycetota</taxon>
        <taxon>Actinomycetes</taxon>
        <taxon>Streptosporangiales</taxon>
        <taxon>Streptosporangiaceae</taxon>
        <taxon>Nonomuraea</taxon>
    </lineage>
</organism>
<dbReference type="Gene3D" id="2.60.40.10">
    <property type="entry name" value="Immunoglobulins"/>
    <property type="match status" value="2"/>
</dbReference>
<keyword evidence="6" id="KW-0862">Zinc</keyword>
<feature type="region of interest" description="Disordered" evidence="8">
    <location>
        <begin position="759"/>
        <end position="780"/>
    </location>
</feature>
<dbReference type="CDD" id="cd12214">
    <property type="entry name" value="ChiA1_BD"/>
    <property type="match status" value="1"/>
</dbReference>
<proteinExistence type="inferred from homology"/>
<dbReference type="Gene3D" id="3.10.450.490">
    <property type="match status" value="1"/>
</dbReference>
<comment type="caution">
    <text evidence="11">The sequence shown here is derived from an EMBL/GenBank/DDBJ whole genome shotgun (WGS) entry which is preliminary data.</text>
</comment>
<feature type="domain" description="Chitin-binding type-3" evidence="10">
    <location>
        <begin position="955"/>
        <end position="1001"/>
    </location>
</feature>
<dbReference type="Pfam" id="PF01447">
    <property type="entry name" value="Peptidase_M4"/>
    <property type="match status" value="1"/>
</dbReference>
<dbReference type="InterPro" id="IPR013856">
    <property type="entry name" value="Peptidase_M4_domain"/>
</dbReference>
<dbReference type="CDD" id="cd09597">
    <property type="entry name" value="M4_TLP"/>
    <property type="match status" value="1"/>
</dbReference>
<dbReference type="InterPro" id="IPR011096">
    <property type="entry name" value="FTP_domain"/>
</dbReference>
<feature type="compositionally biased region" description="Low complexity" evidence="8">
    <location>
        <begin position="663"/>
        <end position="674"/>
    </location>
</feature>
<evidence type="ECO:0000259" key="10">
    <source>
        <dbReference type="SMART" id="SM00495"/>
    </source>
</evidence>
<dbReference type="Proteomes" id="UP001589647">
    <property type="component" value="Unassembled WGS sequence"/>
</dbReference>
<keyword evidence="3" id="KW-0479">Metal-binding</keyword>
<dbReference type="Pfam" id="PF07504">
    <property type="entry name" value="FTP"/>
    <property type="match status" value="1"/>
</dbReference>
<dbReference type="Gene3D" id="2.10.10.20">
    <property type="entry name" value="Carbohydrate-binding module superfamily 5/12"/>
    <property type="match status" value="1"/>
</dbReference>
<evidence type="ECO:0000256" key="4">
    <source>
        <dbReference type="ARBA" id="ARBA00022729"/>
    </source>
</evidence>
<feature type="signal peptide" evidence="9">
    <location>
        <begin position="1"/>
        <end position="26"/>
    </location>
</feature>
<feature type="compositionally biased region" description="Low complexity" evidence="8">
    <location>
        <begin position="759"/>
        <end position="779"/>
    </location>
</feature>
<dbReference type="SMART" id="SM00495">
    <property type="entry name" value="ChtBD3"/>
    <property type="match status" value="1"/>
</dbReference>
<dbReference type="InterPro" id="IPR001570">
    <property type="entry name" value="Peptidase_M4_C_domain"/>
</dbReference>
<evidence type="ECO:0000256" key="5">
    <source>
        <dbReference type="ARBA" id="ARBA00022801"/>
    </source>
</evidence>
<dbReference type="SUPFAM" id="SSF51055">
    <property type="entry name" value="Carbohydrate binding domain"/>
    <property type="match status" value="1"/>
</dbReference>
<dbReference type="PRINTS" id="PR00730">
    <property type="entry name" value="THERMOLYSIN"/>
</dbReference>
<keyword evidence="7" id="KW-0482">Metalloprotease</keyword>
<evidence type="ECO:0000256" key="2">
    <source>
        <dbReference type="ARBA" id="ARBA00022670"/>
    </source>
</evidence>
<keyword evidence="4 9" id="KW-0732">Signal</keyword>
<dbReference type="InterPro" id="IPR013783">
    <property type="entry name" value="Ig-like_fold"/>
</dbReference>
<sequence length="1002" mass="101897">MNSTFKSGTIAALAAVALTTASMTGAAGAASAAHLSTAATTVAKADPPAFAPADPKSRDRAKLNADAALAAGAGRLHKGSGDAFTLSANTAGTYGLQYLTYERTYKGLPVFGGEVVVGTDRAGQVIQQVVTGQTAQIKVATKPSTTAAQAAATARALLPDVDDATSAKLVVHATTATPKLAWRLQVSGRTATGRPSILDVFVDARTGSVIDKFDKVREGTGRGYYNGTVTIDTSGSSGSFRMVDSTRPGLQCGGQNGSAYTKSTDSWGNGSGTDLETACVDALYAAQREWDMLRDWLGRNGHSGTGRSFPIRVGLSDVNAFWNGSYTTFGHNQAGNQQATPMDVVGHEFGHSVFTNTPGGDTGNNEVGGLNESTGDIFGALTEAFANNPNDPPDYEVGEEVNLVGSGPIRYMYNPSQVGDPNCYSSTIPNTEVHKAAGPQNHWFYLLAEGNNPGGGKPSSPICQGGPASVTGIGIQKAGKIFMSTLLAKTQPWTHAKARVASLNAAKALFPNSCVEFNAVKAAWEAVSVRGTSDPTCVANPDTFSLQVSPGSGAADPGGSATTTLSTVTTGGNAQQIQLRTGTLPAGVTASFNPASIQSGQSSTLTLNVAASAAPGAYTVQVIAQGTAQTQTQNYSLTVNRPIPDQFSVALSPASGSVDAGASTNSTLTTTTTSGNPQQIQLRTGTLPAGVTASFNPATIQSGQSSALTIGTAASVPAGTYPIQVTAQGTAQTQTATYTLTVTRPGDPDSFSVRLDPEAGTATAGSTATSTVNTATTGGQPQQVTLSATKLPNGVTVAFDPATVQSGQSSRLTFTVASTTKNGTYPITVTATGTSQTQTASYALTVTGGTSTGDFTVAVSPSSATVPAGGSATTTLSTQVTTGRPIPLTLAADGVPPGATVTFSPSSINSGESSTVTVATSSSTPAQTYTITLNANGAVSHGTSFSLTVNGGGGGDEWQEWHSYNVGDEVTYQGARYRCVIAHTSQPDWTPNIVPALWQPIG</sequence>
<dbReference type="InterPro" id="IPR050728">
    <property type="entry name" value="Zinc_Metalloprotease_M4"/>
</dbReference>
<evidence type="ECO:0000313" key="11">
    <source>
        <dbReference type="EMBL" id="MFB9201352.1"/>
    </source>
</evidence>
<evidence type="ECO:0000256" key="8">
    <source>
        <dbReference type="SAM" id="MobiDB-lite"/>
    </source>
</evidence>
<dbReference type="PANTHER" id="PTHR33794:SF1">
    <property type="entry name" value="BACILLOLYSIN"/>
    <property type="match status" value="1"/>
</dbReference>
<evidence type="ECO:0000313" key="12">
    <source>
        <dbReference type="Proteomes" id="UP001589647"/>
    </source>
</evidence>
<comment type="similarity">
    <text evidence="1">Belongs to the peptidase M4 family.</text>
</comment>
<evidence type="ECO:0000256" key="7">
    <source>
        <dbReference type="ARBA" id="ARBA00023049"/>
    </source>
</evidence>
<reference evidence="11 12" key="1">
    <citation type="submission" date="2024-09" db="EMBL/GenBank/DDBJ databases">
        <authorList>
            <person name="Sun Q."/>
            <person name="Mori K."/>
        </authorList>
    </citation>
    <scope>NUCLEOTIDE SEQUENCE [LARGE SCALE GENOMIC DNA]</scope>
    <source>
        <strain evidence="11 12">CCM 3426</strain>
    </source>
</reference>
<feature type="region of interest" description="Disordered" evidence="8">
    <location>
        <begin position="655"/>
        <end position="679"/>
    </location>
</feature>
<keyword evidence="12" id="KW-1185">Reference proteome</keyword>
<evidence type="ECO:0000256" key="6">
    <source>
        <dbReference type="ARBA" id="ARBA00022833"/>
    </source>
</evidence>
<keyword evidence="2" id="KW-0645">Protease</keyword>
<accession>A0ABV5IAJ5</accession>
<dbReference type="Gene3D" id="3.10.170.10">
    <property type="match status" value="1"/>
</dbReference>
<dbReference type="Gene3D" id="1.10.390.10">
    <property type="entry name" value="Neutral Protease Domain 2"/>
    <property type="match status" value="1"/>
</dbReference>
<gene>
    <name evidence="11" type="ORF">ACFFV7_09140</name>
</gene>
<feature type="chain" id="PRO_5047380346" evidence="9">
    <location>
        <begin position="27"/>
        <end position="1002"/>
    </location>
</feature>
<dbReference type="InterPro" id="IPR027268">
    <property type="entry name" value="Peptidase_M4/M1_CTD_sf"/>
</dbReference>
<dbReference type="InterPro" id="IPR036573">
    <property type="entry name" value="CBM_sf_5/12"/>
</dbReference>